<accession>A0A839TEB0</accession>
<evidence type="ECO:0000313" key="9">
    <source>
        <dbReference type="EMBL" id="MBB3106384.1"/>
    </source>
</evidence>
<dbReference type="Pfam" id="PF02518">
    <property type="entry name" value="HATPase_c"/>
    <property type="match status" value="1"/>
</dbReference>
<dbReference type="SMART" id="SM00388">
    <property type="entry name" value="HisKA"/>
    <property type="match status" value="1"/>
</dbReference>
<evidence type="ECO:0000256" key="6">
    <source>
        <dbReference type="ARBA" id="ARBA00023012"/>
    </source>
</evidence>
<dbReference type="CDD" id="cd16922">
    <property type="entry name" value="HATPase_EvgS-ArcB-TorS-like"/>
    <property type="match status" value="1"/>
</dbReference>
<keyword evidence="7" id="KW-0812">Transmembrane</keyword>
<dbReference type="SMART" id="SM00387">
    <property type="entry name" value="HATPase_c"/>
    <property type="match status" value="1"/>
</dbReference>
<dbReference type="PROSITE" id="PS50109">
    <property type="entry name" value="HIS_KIN"/>
    <property type="match status" value="1"/>
</dbReference>
<dbReference type="EMBL" id="JACHXL010000001">
    <property type="protein sequence ID" value="MBB3106384.1"/>
    <property type="molecule type" value="Genomic_DNA"/>
</dbReference>
<dbReference type="InterPro" id="IPR003594">
    <property type="entry name" value="HATPase_dom"/>
</dbReference>
<comment type="catalytic activity">
    <reaction evidence="1">
        <text>ATP + protein L-histidine = ADP + protein N-phospho-L-histidine.</text>
        <dbReference type="EC" id="2.7.13.3"/>
    </reaction>
</comment>
<evidence type="ECO:0000256" key="3">
    <source>
        <dbReference type="ARBA" id="ARBA00022553"/>
    </source>
</evidence>
<dbReference type="Pfam" id="PF00512">
    <property type="entry name" value="HisKA"/>
    <property type="match status" value="1"/>
</dbReference>
<dbReference type="SUPFAM" id="SSF47384">
    <property type="entry name" value="Homodimeric domain of signal transducing histidine kinase"/>
    <property type="match status" value="1"/>
</dbReference>
<keyword evidence="7" id="KW-0472">Membrane</keyword>
<dbReference type="PANTHER" id="PTHR43047">
    <property type="entry name" value="TWO-COMPONENT HISTIDINE PROTEIN KINASE"/>
    <property type="match status" value="1"/>
</dbReference>
<keyword evidence="10" id="KW-1185">Reference proteome</keyword>
<gene>
    <name evidence="9" type="ORF">FHS24_000875</name>
</gene>
<dbReference type="EC" id="2.7.13.3" evidence="2"/>
<keyword evidence="7" id="KW-1133">Transmembrane helix</keyword>
<dbReference type="CDD" id="cd00082">
    <property type="entry name" value="HisKA"/>
    <property type="match status" value="1"/>
</dbReference>
<organism evidence="9 10">
    <name type="scientific">Psychrobacter luti</name>
    <dbReference type="NCBI Taxonomy" id="198481"/>
    <lineage>
        <taxon>Bacteria</taxon>
        <taxon>Pseudomonadati</taxon>
        <taxon>Pseudomonadota</taxon>
        <taxon>Gammaproteobacteria</taxon>
        <taxon>Moraxellales</taxon>
        <taxon>Moraxellaceae</taxon>
        <taxon>Psychrobacter</taxon>
    </lineage>
</organism>
<name>A0A839TEB0_9GAMM</name>
<evidence type="ECO:0000256" key="7">
    <source>
        <dbReference type="SAM" id="Phobius"/>
    </source>
</evidence>
<keyword evidence="6" id="KW-0902">Two-component regulatory system</keyword>
<dbReference type="Gene3D" id="3.30.565.10">
    <property type="entry name" value="Histidine kinase-like ATPase, C-terminal domain"/>
    <property type="match status" value="1"/>
</dbReference>
<dbReference type="GO" id="GO:0005886">
    <property type="term" value="C:plasma membrane"/>
    <property type="evidence" value="ECO:0007669"/>
    <property type="project" value="TreeGrafter"/>
</dbReference>
<dbReference type="GO" id="GO:0009927">
    <property type="term" value="F:histidine phosphotransfer kinase activity"/>
    <property type="evidence" value="ECO:0007669"/>
    <property type="project" value="TreeGrafter"/>
</dbReference>
<evidence type="ECO:0000313" key="10">
    <source>
        <dbReference type="Proteomes" id="UP000588111"/>
    </source>
</evidence>
<dbReference type="SUPFAM" id="SSF55874">
    <property type="entry name" value="ATPase domain of HSP90 chaperone/DNA topoisomerase II/histidine kinase"/>
    <property type="match status" value="1"/>
</dbReference>
<reference evidence="9 10" key="1">
    <citation type="submission" date="2020-08" db="EMBL/GenBank/DDBJ databases">
        <title>Genomic Encyclopedia of Type Strains, Phase III (KMG-III): the genomes of soil and plant-associated and newly described type strains.</title>
        <authorList>
            <person name="Whitman W."/>
        </authorList>
    </citation>
    <scope>NUCLEOTIDE SEQUENCE [LARGE SCALE GENOMIC DNA]</scope>
    <source>
        <strain evidence="9 10">CECT 5885</strain>
    </source>
</reference>
<dbReference type="AlphaFoldDB" id="A0A839TEB0"/>
<evidence type="ECO:0000256" key="1">
    <source>
        <dbReference type="ARBA" id="ARBA00000085"/>
    </source>
</evidence>
<dbReference type="PRINTS" id="PR00344">
    <property type="entry name" value="BCTRLSENSOR"/>
</dbReference>
<dbReference type="Proteomes" id="UP000588111">
    <property type="component" value="Unassembled WGS sequence"/>
</dbReference>
<evidence type="ECO:0000256" key="5">
    <source>
        <dbReference type="ARBA" id="ARBA00022777"/>
    </source>
</evidence>
<keyword evidence="3" id="KW-0597">Phosphoprotein</keyword>
<evidence type="ECO:0000256" key="2">
    <source>
        <dbReference type="ARBA" id="ARBA00012438"/>
    </source>
</evidence>
<dbReference type="FunFam" id="3.30.565.10:FF:000010">
    <property type="entry name" value="Sensor histidine kinase RcsC"/>
    <property type="match status" value="1"/>
</dbReference>
<protein>
    <recommendedName>
        <fullName evidence="2">histidine kinase</fullName>
        <ecNumber evidence="2">2.7.13.3</ecNumber>
    </recommendedName>
</protein>
<feature type="transmembrane region" description="Helical" evidence="7">
    <location>
        <begin position="207"/>
        <end position="225"/>
    </location>
</feature>
<evidence type="ECO:0000259" key="8">
    <source>
        <dbReference type="PROSITE" id="PS50109"/>
    </source>
</evidence>
<dbReference type="InterPro" id="IPR036890">
    <property type="entry name" value="HATPase_C_sf"/>
</dbReference>
<comment type="caution">
    <text evidence="9">The sequence shown here is derived from an EMBL/GenBank/DDBJ whole genome shotgun (WGS) entry which is preliminary data.</text>
</comment>
<dbReference type="PANTHER" id="PTHR43047:SF72">
    <property type="entry name" value="OSMOSENSING HISTIDINE PROTEIN KINASE SLN1"/>
    <property type="match status" value="1"/>
</dbReference>
<dbReference type="InterPro" id="IPR005467">
    <property type="entry name" value="His_kinase_dom"/>
</dbReference>
<dbReference type="Gene3D" id="1.10.287.130">
    <property type="match status" value="1"/>
</dbReference>
<feature type="domain" description="Histidine kinase" evidence="8">
    <location>
        <begin position="314"/>
        <end position="533"/>
    </location>
</feature>
<sequence length="668" mass="75452">MNNRPPQTLPMLIWQSIVQTMILAVLAGFLLSFIYGLVQHYKEKRQHIQQLANLLTISAASVDGDKVVAEQVRYLLGHEQGVKNILFYSTSQPIADSNQSRDDWKNALFANTVSFNYPVVGDYINGSSSLLMASDRPNPSQTSITAQNTSRNVLQLNSSQQAASSLPNNRRESNSVSDLNTENTLVGYINITLDAATLRSNWLQNNLWLWLMTTVLAIIWALYILRKLNWPSQDIAVLTEVCDIVTKNPELEQLPVIPQRFKFQELVQIKQAFTTLFNRLQESKQDYEALAAFEQQLHQKDLSLDVQLHNFQSMITHELKTSLNAIVGGLQLLDNEHLNDEQKDAVDIISNGSEKLVLALDQIIQLNQIQKGQVSLQTSEFNPLQLIADLLADFEPIARQKGLALTSHIHHIDYSLEGDVEKIQQILSILLSNAIKFTPMGEVSVTSQLTHFDNSNRWQIRVKDTGIGIDSSFIDDIFNPFFQVDSSQTRQYEGTGIGLPVVKQMTQLMGASISVDSTIGVGTEFVITIPTSNQRQSLQQQLLMGLVVVYYYNQDSGALVDELQRLGARVICYQHEQLVIDEMQHRKVDMVMFAEDVLPSKAELLAKRIRASETDYRALLVFWYPQQRARYLDSFEHGLKAAGVDYCQVATYEDKALSDLLKSWLAWS</sequence>
<dbReference type="RefSeq" id="WP_183619001.1">
    <property type="nucleotide sequence ID" value="NZ_CAJHAH010000002.1"/>
</dbReference>
<dbReference type="InterPro" id="IPR004358">
    <property type="entry name" value="Sig_transdc_His_kin-like_C"/>
</dbReference>
<proteinExistence type="predicted"/>
<keyword evidence="4" id="KW-0808">Transferase</keyword>
<feature type="transmembrane region" description="Helical" evidence="7">
    <location>
        <begin position="12"/>
        <end position="38"/>
    </location>
</feature>
<dbReference type="InterPro" id="IPR036097">
    <property type="entry name" value="HisK_dim/P_sf"/>
</dbReference>
<dbReference type="GO" id="GO:0000155">
    <property type="term" value="F:phosphorelay sensor kinase activity"/>
    <property type="evidence" value="ECO:0007669"/>
    <property type="project" value="InterPro"/>
</dbReference>
<dbReference type="InterPro" id="IPR003661">
    <property type="entry name" value="HisK_dim/P_dom"/>
</dbReference>
<keyword evidence="5 9" id="KW-0418">Kinase</keyword>
<evidence type="ECO:0000256" key="4">
    <source>
        <dbReference type="ARBA" id="ARBA00022679"/>
    </source>
</evidence>